<keyword evidence="5" id="KW-1185">Reference proteome</keyword>
<dbReference type="SUPFAM" id="SSF52540">
    <property type="entry name" value="P-loop containing nucleoside triphosphate hydrolases"/>
    <property type="match status" value="1"/>
</dbReference>
<dbReference type="EMBL" id="JALJOT010000010">
    <property type="protein sequence ID" value="KAK9906784.1"/>
    <property type="molecule type" value="Genomic_DNA"/>
</dbReference>
<sequence length="229" mass="24810">MSATLEVHDLKRVVGDRTILTDINFSVRAGEILFIRGPSGVGKSLLLRALAYLDPIQGGTLSLDGKTPEQIGVPQWRTQVTYVPQSRTQQKGTPSELYFAAQQFKAQRGRPRGDLPALVAELGLEQSVLNQPWVELSGGQAQRVTLAICIALKPAFLLLDEPTSALDHDSALAAERVLTSFGGGLIWITHEDAQPLRVGGRVLQLPLGTEYPVAQLADSPDHRSRSQSS</sequence>
<evidence type="ECO:0000313" key="5">
    <source>
        <dbReference type="Proteomes" id="UP001491310"/>
    </source>
</evidence>
<keyword evidence="1" id="KW-0547">Nucleotide-binding</keyword>
<evidence type="ECO:0000259" key="3">
    <source>
        <dbReference type="PROSITE" id="PS50893"/>
    </source>
</evidence>
<dbReference type="PROSITE" id="PS00211">
    <property type="entry name" value="ABC_TRANSPORTER_1"/>
    <property type="match status" value="1"/>
</dbReference>
<dbReference type="PROSITE" id="PS50893">
    <property type="entry name" value="ABC_TRANSPORTER_2"/>
    <property type="match status" value="1"/>
</dbReference>
<keyword evidence="2" id="KW-0067">ATP-binding</keyword>
<organism evidence="4 5">
    <name type="scientific">Coccomyxa subellipsoidea</name>
    <dbReference type="NCBI Taxonomy" id="248742"/>
    <lineage>
        <taxon>Eukaryota</taxon>
        <taxon>Viridiplantae</taxon>
        <taxon>Chlorophyta</taxon>
        <taxon>core chlorophytes</taxon>
        <taxon>Trebouxiophyceae</taxon>
        <taxon>Trebouxiophyceae incertae sedis</taxon>
        <taxon>Coccomyxaceae</taxon>
        <taxon>Coccomyxa</taxon>
    </lineage>
</organism>
<name>A0ABR2YKY6_9CHLO</name>
<dbReference type="CDD" id="cd00267">
    <property type="entry name" value="ABC_ATPase"/>
    <property type="match status" value="1"/>
</dbReference>
<evidence type="ECO:0000256" key="2">
    <source>
        <dbReference type="ARBA" id="ARBA00022840"/>
    </source>
</evidence>
<protein>
    <recommendedName>
        <fullName evidence="3">ABC transporter domain-containing protein</fullName>
    </recommendedName>
</protein>
<proteinExistence type="predicted"/>
<dbReference type="InterPro" id="IPR027417">
    <property type="entry name" value="P-loop_NTPase"/>
</dbReference>
<dbReference type="InterPro" id="IPR017871">
    <property type="entry name" value="ABC_transporter-like_CS"/>
</dbReference>
<dbReference type="PANTHER" id="PTHR43119:SF1">
    <property type="entry name" value="ABC TRANSPORTER DOMAIN-CONTAINING PROTEIN"/>
    <property type="match status" value="1"/>
</dbReference>
<evidence type="ECO:0000313" key="4">
    <source>
        <dbReference type="EMBL" id="KAK9906784.1"/>
    </source>
</evidence>
<dbReference type="PANTHER" id="PTHR43119">
    <property type="entry name" value="ABC TRANSPORT PROTEIN ATP-BINDING COMPONENT-RELATED"/>
    <property type="match status" value="1"/>
</dbReference>
<reference evidence="4 5" key="1">
    <citation type="journal article" date="2024" name="Nat. Commun.">
        <title>Phylogenomics reveals the evolutionary origins of lichenization in chlorophyte algae.</title>
        <authorList>
            <person name="Puginier C."/>
            <person name="Libourel C."/>
            <person name="Otte J."/>
            <person name="Skaloud P."/>
            <person name="Haon M."/>
            <person name="Grisel S."/>
            <person name="Petersen M."/>
            <person name="Berrin J.G."/>
            <person name="Delaux P.M."/>
            <person name="Dal Grande F."/>
            <person name="Keller J."/>
        </authorList>
    </citation>
    <scope>NUCLEOTIDE SEQUENCE [LARGE SCALE GENOMIC DNA]</scope>
    <source>
        <strain evidence="4 5">SAG 216-7</strain>
    </source>
</reference>
<comment type="caution">
    <text evidence="4">The sequence shown here is derived from an EMBL/GenBank/DDBJ whole genome shotgun (WGS) entry which is preliminary data.</text>
</comment>
<dbReference type="InterPro" id="IPR003439">
    <property type="entry name" value="ABC_transporter-like_ATP-bd"/>
</dbReference>
<dbReference type="Pfam" id="PF00005">
    <property type="entry name" value="ABC_tran"/>
    <property type="match status" value="1"/>
</dbReference>
<dbReference type="Proteomes" id="UP001491310">
    <property type="component" value="Unassembled WGS sequence"/>
</dbReference>
<feature type="domain" description="ABC transporter" evidence="3">
    <location>
        <begin position="5"/>
        <end position="229"/>
    </location>
</feature>
<dbReference type="SMART" id="SM00382">
    <property type="entry name" value="AAA"/>
    <property type="match status" value="1"/>
</dbReference>
<evidence type="ECO:0000256" key="1">
    <source>
        <dbReference type="ARBA" id="ARBA00022741"/>
    </source>
</evidence>
<gene>
    <name evidence="4" type="ORF">WJX75_007960</name>
</gene>
<accession>A0ABR2YKY6</accession>
<dbReference type="InterPro" id="IPR003593">
    <property type="entry name" value="AAA+_ATPase"/>
</dbReference>
<dbReference type="Gene3D" id="3.40.50.300">
    <property type="entry name" value="P-loop containing nucleotide triphosphate hydrolases"/>
    <property type="match status" value="1"/>
</dbReference>